<sequence length="431" mass="46165">MRGVFLAALAAITPTLHGCSDFLLRTTGASSDQVVSARTMDFYLDLKTVVEIVPRDTEIQEPIVRGCPDCPDFAWRTKYGFVGLNSFGMNVAGDGLNEHGLSAASLWLTGSEYPPPATADTSRPIVSSLTTYLLGNFATVDQVKAALVAIQVAEADPALQALVAPFGGGTEDSYPLHYAVHDAKGQSIAIEVLNGTIHVYDNPNGVLTNEPPFEQQLALVAAHDKAVGTGDKVFAGGYTPIERFQRLTFLNRHANAHFLAKTSYSTAAPDQAAIATAVHLINTVTIPTAYVDNDGATQYAVVRDHTHRRLFFLANENQLLRSIDLTQIDFATASNRKALSVTFGDWHVDMTAVALASTDRSADMPPRSVVQGLLHGGAIQSIDASSKAAVSNGSSFWMGLAAGIVGSVVVVNIVLLRMHRRFGRDEYVPLL</sequence>
<evidence type="ECO:0000256" key="1">
    <source>
        <dbReference type="ARBA" id="ARBA00006625"/>
    </source>
</evidence>
<dbReference type="Proteomes" id="UP000332933">
    <property type="component" value="Unassembled WGS sequence"/>
</dbReference>
<dbReference type="SUPFAM" id="SSF56235">
    <property type="entry name" value="N-terminal nucleophile aminohydrolases (Ntn hydrolases)"/>
    <property type="match status" value="1"/>
</dbReference>
<feature type="transmembrane region" description="Helical" evidence="3">
    <location>
        <begin position="396"/>
        <end position="416"/>
    </location>
</feature>
<dbReference type="PANTHER" id="PTHR35527">
    <property type="entry name" value="CHOLOYLGLYCINE HYDROLASE"/>
    <property type="match status" value="1"/>
</dbReference>
<dbReference type="Pfam" id="PF02275">
    <property type="entry name" value="CBAH"/>
    <property type="match status" value="1"/>
</dbReference>
<evidence type="ECO:0000256" key="2">
    <source>
        <dbReference type="ARBA" id="ARBA00022801"/>
    </source>
</evidence>
<feature type="signal peptide" evidence="4">
    <location>
        <begin position="1"/>
        <end position="18"/>
    </location>
</feature>
<dbReference type="EMBL" id="CAADRA010006984">
    <property type="protein sequence ID" value="VFT97830.1"/>
    <property type="molecule type" value="Genomic_DNA"/>
</dbReference>
<gene>
    <name evidence="7" type="primary">Aste57867_21156</name>
    <name evidence="6" type="ORF">As57867_021088</name>
    <name evidence="7" type="ORF">ASTE57867_21156</name>
</gene>
<keyword evidence="3" id="KW-1133">Transmembrane helix</keyword>
<evidence type="ECO:0000313" key="6">
    <source>
        <dbReference type="EMBL" id="KAF0687075.1"/>
    </source>
</evidence>
<organism evidence="7 8">
    <name type="scientific">Aphanomyces stellatus</name>
    <dbReference type="NCBI Taxonomy" id="120398"/>
    <lineage>
        <taxon>Eukaryota</taxon>
        <taxon>Sar</taxon>
        <taxon>Stramenopiles</taxon>
        <taxon>Oomycota</taxon>
        <taxon>Saprolegniomycetes</taxon>
        <taxon>Saprolegniales</taxon>
        <taxon>Verrucalvaceae</taxon>
        <taxon>Aphanomyces</taxon>
    </lineage>
</organism>
<name>A0A485LGT1_9STRA</name>
<feature type="domain" description="Choloylglycine hydrolase/NAAA C-terminal" evidence="5">
    <location>
        <begin position="30"/>
        <end position="330"/>
    </location>
</feature>
<evidence type="ECO:0000313" key="8">
    <source>
        <dbReference type="Proteomes" id="UP000332933"/>
    </source>
</evidence>
<reference evidence="7 8" key="1">
    <citation type="submission" date="2019-03" db="EMBL/GenBank/DDBJ databases">
        <authorList>
            <person name="Gaulin E."/>
            <person name="Dumas B."/>
        </authorList>
    </citation>
    <scope>NUCLEOTIDE SEQUENCE [LARGE SCALE GENOMIC DNA]</scope>
    <source>
        <strain evidence="7">CBS 568.67</strain>
    </source>
</reference>
<protein>
    <submittedName>
        <fullName evidence="7">Aste57867_21156 protein</fullName>
    </submittedName>
</protein>
<dbReference type="AlphaFoldDB" id="A0A485LGT1"/>
<keyword evidence="4" id="KW-0732">Signal</keyword>
<evidence type="ECO:0000256" key="3">
    <source>
        <dbReference type="SAM" id="Phobius"/>
    </source>
</evidence>
<keyword evidence="3" id="KW-0812">Transmembrane</keyword>
<feature type="chain" id="PRO_5033437557" evidence="4">
    <location>
        <begin position="19"/>
        <end position="431"/>
    </location>
</feature>
<keyword evidence="2" id="KW-0378">Hydrolase</keyword>
<dbReference type="EMBL" id="VJMH01006958">
    <property type="protein sequence ID" value="KAF0687075.1"/>
    <property type="molecule type" value="Genomic_DNA"/>
</dbReference>
<evidence type="ECO:0000313" key="7">
    <source>
        <dbReference type="EMBL" id="VFT97830.1"/>
    </source>
</evidence>
<dbReference type="GO" id="GO:0016787">
    <property type="term" value="F:hydrolase activity"/>
    <property type="evidence" value="ECO:0007669"/>
    <property type="project" value="UniProtKB-KW"/>
</dbReference>
<evidence type="ECO:0000256" key="4">
    <source>
        <dbReference type="SAM" id="SignalP"/>
    </source>
</evidence>
<proteinExistence type="inferred from homology"/>
<keyword evidence="3" id="KW-0472">Membrane</keyword>
<dbReference type="InterPro" id="IPR052193">
    <property type="entry name" value="Peptidase_C59"/>
</dbReference>
<comment type="similarity">
    <text evidence="1">Belongs to the peptidase C59 family.</text>
</comment>
<dbReference type="Gene3D" id="3.60.60.10">
    <property type="entry name" value="Penicillin V Acylase, Chain A"/>
    <property type="match status" value="1"/>
</dbReference>
<dbReference type="InterPro" id="IPR029055">
    <property type="entry name" value="Ntn_hydrolases_N"/>
</dbReference>
<evidence type="ECO:0000259" key="5">
    <source>
        <dbReference type="Pfam" id="PF02275"/>
    </source>
</evidence>
<dbReference type="InterPro" id="IPR029132">
    <property type="entry name" value="CBAH/NAAA_C"/>
</dbReference>
<keyword evidence="8" id="KW-1185">Reference proteome</keyword>
<dbReference type="PANTHER" id="PTHR35527:SF2">
    <property type="entry name" value="HYDROLASE"/>
    <property type="match status" value="1"/>
</dbReference>
<reference evidence="6" key="2">
    <citation type="submission" date="2019-06" db="EMBL/GenBank/DDBJ databases">
        <title>Genomics analysis of Aphanomyces spp. identifies a new class of oomycete effector associated with host adaptation.</title>
        <authorList>
            <person name="Gaulin E."/>
        </authorList>
    </citation>
    <scope>NUCLEOTIDE SEQUENCE</scope>
    <source>
        <strain evidence="6">CBS 578.67</strain>
    </source>
</reference>
<dbReference type="OrthoDB" id="63199at2759"/>
<accession>A0A485LGT1</accession>